<dbReference type="Pfam" id="PF13365">
    <property type="entry name" value="Trypsin_2"/>
    <property type="match status" value="1"/>
</dbReference>
<keyword evidence="3" id="KW-0645">Protease</keyword>
<evidence type="ECO:0000313" key="3">
    <source>
        <dbReference type="EMBL" id="WDI31498.1"/>
    </source>
</evidence>
<dbReference type="KEGG" id="hfl:PUV54_16220"/>
<dbReference type="RefSeq" id="WP_274493386.1">
    <property type="nucleotide sequence ID" value="NZ_CP118166.1"/>
</dbReference>
<dbReference type="EMBL" id="CP118166">
    <property type="protein sequence ID" value="WDI31498.1"/>
    <property type="molecule type" value="Genomic_DNA"/>
</dbReference>
<dbReference type="Proteomes" id="UP001214043">
    <property type="component" value="Chromosome"/>
</dbReference>
<proteinExistence type="predicted"/>
<gene>
    <name evidence="3" type="ORF">PUV54_16220</name>
</gene>
<keyword evidence="2" id="KW-0812">Transmembrane</keyword>
<evidence type="ECO:0000256" key="1">
    <source>
        <dbReference type="SAM" id="Coils"/>
    </source>
</evidence>
<dbReference type="SUPFAM" id="SSF50494">
    <property type="entry name" value="Trypsin-like serine proteases"/>
    <property type="match status" value="1"/>
</dbReference>
<reference evidence="3" key="1">
    <citation type="submission" date="2023-02" db="EMBL/GenBank/DDBJ databases">
        <title>Genome sequence of Hyphococcus flavus.</title>
        <authorList>
            <person name="Rong J.-C."/>
            <person name="Zhao Q."/>
            <person name="Yi M."/>
            <person name="Wu J.-Y."/>
        </authorList>
    </citation>
    <scope>NUCLEOTIDE SEQUENCE</scope>
    <source>
        <strain evidence="3">MCCC 1K03223</strain>
    </source>
</reference>
<protein>
    <submittedName>
        <fullName evidence="3">Serine protease</fullName>
    </submittedName>
</protein>
<keyword evidence="1" id="KW-0175">Coiled coil</keyword>
<dbReference type="InterPro" id="IPR043504">
    <property type="entry name" value="Peptidase_S1_PA_chymotrypsin"/>
</dbReference>
<name>A0AAF0CFV7_9PROT</name>
<organism evidence="3 4">
    <name type="scientific">Hyphococcus flavus</name>
    <dbReference type="NCBI Taxonomy" id="1866326"/>
    <lineage>
        <taxon>Bacteria</taxon>
        <taxon>Pseudomonadati</taxon>
        <taxon>Pseudomonadota</taxon>
        <taxon>Alphaproteobacteria</taxon>
        <taxon>Parvularculales</taxon>
        <taxon>Parvularculaceae</taxon>
        <taxon>Hyphococcus</taxon>
    </lineage>
</organism>
<accession>A0AAF0CFV7</accession>
<dbReference type="InterPro" id="IPR009003">
    <property type="entry name" value="Peptidase_S1_PA"/>
</dbReference>
<keyword evidence="4" id="KW-1185">Reference proteome</keyword>
<keyword evidence="2" id="KW-1133">Transmembrane helix</keyword>
<keyword evidence="2" id="KW-0472">Membrane</keyword>
<keyword evidence="3" id="KW-0378">Hydrolase</keyword>
<dbReference type="GO" id="GO:0006508">
    <property type="term" value="P:proteolysis"/>
    <property type="evidence" value="ECO:0007669"/>
    <property type="project" value="UniProtKB-KW"/>
</dbReference>
<feature type="transmembrane region" description="Helical" evidence="2">
    <location>
        <begin position="12"/>
        <end position="32"/>
    </location>
</feature>
<dbReference type="AlphaFoldDB" id="A0AAF0CFV7"/>
<dbReference type="GO" id="GO:0008233">
    <property type="term" value="F:peptidase activity"/>
    <property type="evidence" value="ECO:0007669"/>
    <property type="project" value="UniProtKB-KW"/>
</dbReference>
<evidence type="ECO:0000256" key="2">
    <source>
        <dbReference type="SAM" id="Phobius"/>
    </source>
</evidence>
<sequence length="600" mass="66233">MGENQLGGVLGRYLTAIVIIAGIALFISIETARYAEIRRLRSATNTLQEDIQRANEKADAALSAIISPETLSSAQSSVYLIVVNGSARGTAFVLDRDKGLLVTAAHVASELPLQDENASVYILNRSTKVAMKVQTVRLHAGYGAFRTLVEDYQPIRKNSSIYAPQAAPLRDLAFDAAFITVDSADAETGENLLGPNFSLAPEDHLLGLEPGAPIAVIGYPYDTLDDGFAPDSAIPRIERGVISAITPPLDNVAEAQNPVTANLIIHRLSTAGGSSGSPIINAAGEVIGIHTHGIESASSNADGAAQRAEVILDLFSSDRETDRLNEVFYPSWRRLLSYWARAEDSLPWSFYMEYARPDETPPPQVREFQIDNSTPFTRDLIRQDFEPETETKRVEASDIDLAKISDEDGDTGKLRESSSFLLNEKGEYAELWRSVDRSRENVLFAFDYSLRSKRGYCPLKTYWRKKGETRLQATPFRASFELHLPPTQEANTEEYHIVIQRPAGCDPISKEFFFGSISWTGAEDPLTTASLSSNQTSRNEDAKHEFYSRVSEVQSRIGKFIKCLPPINDATSGCTAPEYVELASREDMARYLLTQSQNEN</sequence>
<evidence type="ECO:0000313" key="4">
    <source>
        <dbReference type="Proteomes" id="UP001214043"/>
    </source>
</evidence>
<dbReference type="Gene3D" id="2.40.10.10">
    <property type="entry name" value="Trypsin-like serine proteases"/>
    <property type="match status" value="1"/>
</dbReference>
<feature type="coiled-coil region" evidence="1">
    <location>
        <begin position="37"/>
        <end position="64"/>
    </location>
</feature>